<proteinExistence type="predicted"/>
<gene>
    <name evidence="2" type="ORF">WISP_24801</name>
</gene>
<dbReference type="PANTHER" id="PTHR24192">
    <property type="entry name" value="ANKYRIN REPEAT DOMAIN 40"/>
    <property type="match status" value="1"/>
</dbReference>
<keyword evidence="3" id="KW-1185">Reference proteome</keyword>
<comment type="caution">
    <text evidence="2">The sequence shown here is derived from an EMBL/GenBank/DDBJ whole genome shotgun (WGS) entry which is preliminary data.</text>
</comment>
<accession>A0ABQ9DMJ9</accession>
<evidence type="ECO:0000256" key="1">
    <source>
        <dbReference type="PROSITE-ProRule" id="PRU00023"/>
    </source>
</evidence>
<dbReference type="EMBL" id="WHWB01032572">
    <property type="protein sequence ID" value="KAJ7425042.1"/>
    <property type="molecule type" value="Genomic_DNA"/>
</dbReference>
<dbReference type="PROSITE" id="PS50297">
    <property type="entry name" value="ANK_REP_REGION"/>
    <property type="match status" value="1"/>
</dbReference>
<dbReference type="InterPro" id="IPR002110">
    <property type="entry name" value="Ankyrin_rpt"/>
</dbReference>
<dbReference type="SUPFAM" id="SSF48403">
    <property type="entry name" value="Ankyrin repeat"/>
    <property type="match status" value="1"/>
</dbReference>
<protein>
    <submittedName>
        <fullName evidence="2">Ankyrin repeat domain-containing protein 40-like protein</fullName>
    </submittedName>
</protein>
<evidence type="ECO:0000313" key="3">
    <source>
        <dbReference type="Proteomes" id="UP001145742"/>
    </source>
</evidence>
<dbReference type="InterPro" id="IPR036770">
    <property type="entry name" value="Ankyrin_rpt-contain_sf"/>
</dbReference>
<sequence length="405" mass="44412">MAASWLKGRGQAASYKHPEKGKASVMDEWTCLHWACKRNHARVVSCLLEAGADRHILTAKGELAAQLTSKPDIRRILGANLPPRYYMLMVHYCHPLVTLECDVDLRHNRETIQNEKDLSNNMMVCFLSPSSTSHFRTSLVEEETECQGVTDLDLPVVANYLANPPFPYVYTEESIPDSLAESQNESASISSASQCETSPCPSAAQVESVCTPSPCSSEEDCPALDAAAPPPPAATAPARAGPGVPNGPACPPAVPPGTGLCSPGVPGQARPLQPSSSLTSPTPAFQPFFFTRTFPYNVQELVLKVRVQNLRDNDFIEIELDRQELTYQDLLRVSCCELGVNPEQVEKIRKLPNTLVRKDKDVARLQDFQELELVLVRSDSSPFRNAAAALTERPCYNSRASKLTY</sequence>
<name>A0ABQ9DMJ9_9PASS</name>
<dbReference type="PANTHER" id="PTHR24192:SF3">
    <property type="entry name" value="ANKYRIN REPEAT DOMAIN 40"/>
    <property type="match status" value="1"/>
</dbReference>
<feature type="repeat" description="ANK" evidence="1">
    <location>
        <begin position="27"/>
        <end position="59"/>
    </location>
</feature>
<dbReference type="Pfam" id="PF00023">
    <property type="entry name" value="Ank"/>
    <property type="match status" value="1"/>
</dbReference>
<dbReference type="InterPro" id="IPR039195">
    <property type="entry name" value="ANKRD40"/>
</dbReference>
<dbReference type="Proteomes" id="UP001145742">
    <property type="component" value="Unassembled WGS sequence"/>
</dbReference>
<evidence type="ECO:0000313" key="2">
    <source>
        <dbReference type="EMBL" id="KAJ7425042.1"/>
    </source>
</evidence>
<organism evidence="2 3">
    <name type="scientific">Willisornis vidua</name>
    <name type="common">Xingu scale-backed antbird</name>
    <dbReference type="NCBI Taxonomy" id="1566151"/>
    <lineage>
        <taxon>Eukaryota</taxon>
        <taxon>Metazoa</taxon>
        <taxon>Chordata</taxon>
        <taxon>Craniata</taxon>
        <taxon>Vertebrata</taxon>
        <taxon>Euteleostomi</taxon>
        <taxon>Archelosauria</taxon>
        <taxon>Archosauria</taxon>
        <taxon>Dinosauria</taxon>
        <taxon>Saurischia</taxon>
        <taxon>Theropoda</taxon>
        <taxon>Coelurosauria</taxon>
        <taxon>Aves</taxon>
        <taxon>Neognathae</taxon>
        <taxon>Neoaves</taxon>
        <taxon>Telluraves</taxon>
        <taxon>Australaves</taxon>
        <taxon>Passeriformes</taxon>
        <taxon>Thamnophilidae</taxon>
        <taxon>Willisornis</taxon>
    </lineage>
</organism>
<dbReference type="Gene3D" id="1.25.40.20">
    <property type="entry name" value="Ankyrin repeat-containing domain"/>
    <property type="match status" value="1"/>
</dbReference>
<dbReference type="SMART" id="SM00248">
    <property type="entry name" value="ANK"/>
    <property type="match status" value="1"/>
</dbReference>
<reference evidence="2" key="1">
    <citation type="submission" date="2019-10" db="EMBL/GenBank/DDBJ databases">
        <authorList>
            <person name="Soares A.E.R."/>
            <person name="Aleixo A."/>
            <person name="Schneider P."/>
            <person name="Miyaki C.Y."/>
            <person name="Schneider M.P."/>
            <person name="Mello C."/>
            <person name="Vasconcelos A.T.R."/>
        </authorList>
    </citation>
    <scope>NUCLEOTIDE SEQUENCE</scope>
    <source>
        <tissue evidence="2">Muscle</tissue>
    </source>
</reference>
<dbReference type="PROSITE" id="PS50088">
    <property type="entry name" value="ANK_REPEAT"/>
    <property type="match status" value="1"/>
</dbReference>
<keyword evidence="1" id="KW-0040">ANK repeat</keyword>